<comment type="catalytic activity">
    <reaction evidence="4">
        <text>L-histidyl-[protein] + S-adenosyl-L-methionine = N(tele)-methyl-L-histidyl-[protein] + S-adenosyl-L-homocysteine + H(+)</text>
        <dbReference type="Rhea" id="RHEA:19369"/>
        <dbReference type="Rhea" id="RHEA-COMP:9745"/>
        <dbReference type="Rhea" id="RHEA-COMP:11600"/>
        <dbReference type="ChEBI" id="CHEBI:15378"/>
        <dbReference type="ChEBI" id="CHEBI:16367"/>
        <dbReference type="ChEBI" id="CHEBI:29979"/>
        <dbReference type="ChEBI" id="CHEBI:57856"/>
        <dbReference type="ChEBI" id="CHEBI:59789"/>
        <dbReference type="EC" id="2.1.1.85"/>
    </reaction>
</comment>
<dbReference type="InterPro" id="IPR046341">
    <property type="entry name" value="SET_dom_sf"/>
</dbReference>
<dbReference type="Proteomes" id="UP001378592">
    <property type="component" value="Unassembled WGS sequence"/>
</dbReference>
<dbReference type="EC" id="2.1.1.85" evidence="4"/>
<evidence type="ECO:0000313" key="5">
    <source>
        <dbReference type="EMBL" id="KAK7863061.1"/>
    </source>
</evidence>
<comment type="similarity">
    <text evidence="4">Belongs to the class V-like SAM-binding methyltransferase superfamily. SETD3 actin-histidine methyltransferase family.</text>
</comment>
<keyword evidence="6" id="KW-1185">Reference proteome</keyword>
<dbReference type="Gene3D" id="3.90.1410.10">
    <property type="entry name" value="set domain protein methyltransferase, domain 1"/>
    <property type="match status" value="1"/>
</dbReference>
<gene>
    <name evidence="5" type="ORF">R5R35_006483</name>
</gene>
<dbReference type="GO" id="GO:0032259">
    <property type="term" value="P:methylation"/>
    <property type="evidence" value="ECO:0007669"/>
    <property type="project" value="UniProtKB-KW"/>
</dbReference>
<keyword evidence="1 4" id="KW-0489">Methyltransferase</keyword>
<dbReference type="AlphaFoldDB" id="A0AAN9VHB2"/>
<protein>
    <recommendedName>
        <fullName evidence="4">protein-histidine N-methyltransferase</fullName>
        <ecNumber evidence="4">2.1.1.85</ecNumber>
    </recommendedName>
</protein>
<organism evidence="5 6">
    <name type="scientific">Gryllus longicercus</name>
    <dbReference type="NCBI Taxonomy" id="2509291"/>
    <lineage>
        <taxon>Eukaryota</taxon>
        <taxon>Metazoa</taxon>
        <taxon>Ecdysozoa</taxon>
        <taxon>Arthropoda</taxon>
        <taxon>Hexapoda</taxon>
        <taxon>Insecta</taxon>
        <taxon>Pterygota</taxon>
        <taxon>Neoptera</taxon>
        <taxon>Polyneoptera</taxon>
        <taxon>Orthoptera</taxon>
        <taxon>Ensifera</taxon>
        <taxon>Gryllidea</taxon>
        <taxon>Grylloidea</taxon>
        <taxon>Gryllidae</taxon>
        <taxon>Gryllinae</taxon>
        <taxon>Gryllus</taxon>
    </lineage>
</organism>
<dbReference type="InterPro" id="IPR050600">
    <property type="entry name" value="SETD3_SETD6_MTase"/>
</dbReference>
<proteinExistence type="inferred from homology"/>
<evidence type="ECO:0000313" key="6">
    <source>
        <dbReference type="Proteomes" id="UP001378592"/>
    </source>
</evidence>
<dbReference type="EMBL" id="JAZDUA010000243">
    <property type="protein sequence ID" value="KAK7863061.1"/>
    <property type="molecule type" value="Genomic_DNA"/>
</dbReference>
<keyword evidence="2 4" id="KW-0808">Transferase</keyword>
<evidence type="ECO:0000256" key="3">
    <source>
        <dbReference type="ARBA" id="ARBA00022691"/>
    </source>
</evidence>
<comment type="caution">
    <text evidence="5">The sequence shown here is derived from an EMBL/GenBank/DDBJ whole genome shotgun (WGS) entry which is preliminary data.</text>
</comment>
<keyword evidence="3 4" id="KW-0949">S-adenosyl-L-methionine</keyword>
<name>A0AAN9VHB2_9ORTH</name>
<dbReference type="GO" id="GO:0018064">
    <property type="term" value="F:protein-L-histidine N-tele-methyltransferase activity"/>
    <property type="evidence" value="ECO:0007669"/>
    <property type="project" value="UniProtKB-EC"/>
</dbReference>
<accession>A0AAN9VHB2</accession>
<evidence type="ECO:0000256" key="2">
    <source>
        <dbReference type="ARBA" id="ARBA00022679"/>
    </source>
</evidence>
<dbReference type="SUPFAM" id="SSF82199">
    <property type="entry name" value="SET domain"/>
    <property type="match status" value="1"/>
</dbReference>
<dbReference type="InterPro" id="IPR025785">
    <property type="entry name" value="SETD3"/>
</dbReference>
<dbReference type="PROSITE" id="PS51565">
    <property type="entry name" value="SAM_MT85_SETD3"/>
    <property type="match status" value="1"/>
</dbReference>
<dbReference type="PANTHER" id="PTHR13271:SF47">
    <property type="entry name" value="ACTIN-HISTIDINE N-METHYLTRANSFERASE"/>
    <property type="match status" value="1"/>
</dbReference>
<reference evidence="5 6" key="1">
    <citation type="submission" date="2024-03" db="EMBL/GenBank/DDBJ databases">
        <title>The genome assembly and annotation of the cricket Gryllus longicercus Weissman &amp; Gray.</title>
        <authorList>
            <person name="Szrajer S."/>
            <person name="Gray D."/>
            <person name="Ylla G."/>
        </authorList>
    </citation>
    <scope>NUCLEOTIDE SEQUENCE [LARGE SCALE GENOMIC DNA]</scope>
    <source>
        <strain evidence="5">DAG 2021-001</strain>
        <tissue evidence="5">Whole body minus gut</tissue>
    </source>
</reference>
<evidence type="ECO:0000256" key="4">
    <source>
        <dbReference type="PROSITE-ProRule" id="PRU00898"/>
    </source>
</evidence>
<dbReference type="GO" id="GO:0016279">
    <property type="term" value="F:protein-lysine N-methyltransferase activity"/>
    <property type="evidence" value="ECO:0007669"/>
    <property type="project" value="TreeGrafter"/>
</dbReference>
<dbReference type="PANTHER" id="PTHR13271">
    <property type="entry name" value="UNCHARACTERIZED PUTATIVE METHYLTRANSFERASE"/>
    <property type="match status" value="1"/>
</dbReference>
<sequence length="261" mass="29364">MGKKGHGKTAGKGKVLAKDVNITISTSKLSRQKRNELNQIVDKLLKVSSNFQTVPNAAKEWERHLEIRKLLEQVDQVEQGMKVTPEAESARAARLEQLLQWMVAQGADVGGVRPAQFAGCGWGLQAQRDLAPGELVVAVPRRLMLTSEQVQHSVLGSLLVKDAMLQHMPHVALALLLLVEKFSPESFWEPYIRALPTTYSTVLYFTTQELQELKGSPSFEPALKHCRNIARQYAYFSKLFQNTSDPASELLRDVFTYDEYR</sequence>
<evidence type="ECO:0000256" key="1">
    <source>
        <dbReference type="ARBA" id="ARBA00022603"/>
    </source>
</evidence>